<dbReference type="InterPro" id="IPR050832">
    <property type="entry name" value="Bact_Acetyltransf"/>
</dbReference>
<evidence type="ECO:0000259" key="3">
    <source>
        <dbReference type="PROSITE" id="PS51186"/>
    </source>
</evidence>
<dbReference type="Gene3D" id="3.40.630.30">
    <property type="match status" value="1"/>
</dbReference>
<feature type="domain" description="N-acetyltransferase" evidence="3">
    <location>
        <begin position="3"/>
        <end position="148"/>
    </location>
</feature>
<comment type="caution">
    <text evidence="4">The sequence shown here is derived from an EMBL/GenBank/DDBJ whole genome shotgun (WGS) entry which is preliminary data.</text>
</comment>
<dbReference type="PROSITE" id="PS51186">
    <property type="entry name" value="GNAT"/>
    <property type="match status" value="1"/>
</dbReference>
<dbReference type="CDD" id="cd04301">
    <property type="entry name" value="NAT_SF"/>
    <property type="match status" value="1"/>
</dbReference>
<dbReference type="EMBL" id="JAEMHM010000020">
    <property type="protein sequence ID" value="MBJ6727115.1"/>
    <property type="molecule type" value="Genomic_DNA"/>
</dbReference>
<sequence>MDISIRDAVADDFEIVVALDDGSKKDDKPGYWRGIFEHYVYENNPDRIFLVAEKAGTVVGFIVGEVRAWEFGSPPCGWVFAVTVTPEVRELGIGMRMFDEIGRRLKKMGVTTLRTMVDLDNKRALSFFRGIGMRSGRYIELEKHLLND</sequence>
<organism evidence="4 5">
    <name type="scientific">Geomesophilobacter sediminis</name>
    <dbReference type="NCBI Taxonomy" id="2798584"/>
    <lineage>
        <taxon>Bacteria</taxon>
        <taxon>Pseudomonadati</taxon>
        <taxon>Thermodesulfobacteriota</taxon>
        <taxon>Desulfuromonadia</taxon>
        <taxon>Geobacterales</taxon>
        <taxon>Geobacteraceae</taxon>
        <taxon>Geomesophilobacter</taxon>
    </lineage>
</organism>
<gene>
    <name evidence="4" type="ORF">JFN93_20585</name>
</gene>
<proteinExistence type="predicted"/>
<keyword evidence="5" id="KW-1185">Reference proteome</keyword>
<dbReference type="PANTHER" id="PTHR43877">
    <property type="entry name" value="AMINOALKYLPHOSPHONATE N-ACETYLTRANSFERASE-RELATED-RELATED"/>
    <property type="match status" value="1"/>
</dbReference>
<accession>A0A8J7M1T9</accession>
<dbReference type="PANTHER" id="PTHR43877:SF2">
    <property type="entry name" value="AMINOALKYLPHOSPHONATE N-ACETYLTRANSFERASE-RELATED"/>
    <property type="match status" value="1"/>
</dbReference>
<evidence type="ECO:0000313" key="4">
    <source>
        <dbReference type="EMBL" id="MBJ6727115.1"/>
    </source>
</evidence>
<name>A0A8J7M1T9_9BACT</name>
<dbReference type="Proteomes" id="UP000636888">
    <property type="component" value="Unassembled WGS sequence"/>
</dbReference>
<dbReference type="Pfam" id="PF00583">
    <property type="entry name" value="Acetyltransf_1"/>
    <property type="match status" value="1"/>
</dbReference>
<reference evidence="4" key="1">
    <citation type="submission" date="2020-12" db="EMBL/GenBank/DDBJ databases">
        <title>Geomonas sp. Red875, isolated from river sediment.</title>
        <authorList>
            <person name="Xu Z."/>
            <person name="Zhang Z."/>
            <person name="Masuda Y."/>
            <person name="Itoh H."/>
            <person name="Senoo K."/>
        </authorList>
    </citation>
    <scope>NUCLEOTIDE SEQUENCE</scope>
    <source>
        <strain evidence="4">Red875</strain>
    </source>
</reference>
<evidence type="ECO:0000313" key="5">
    <source>
        <dbReference type="Proteomes" id="UP000636888"/>
    </source>
</evidence>
<evidence type="ECO:0000256" key="1">
    <source>
        <dbReference type="ARBA" id="ARBA00022679"/>
    </source>
</evidence>
<keyword evidence="2" id="KW-0012">Acyltransferase</keyword>
<dbReference type="InterPro" id="IPR016181">
    <property type="entry name" value="Acyl_CoA_acyltransferase"/>
</dbReference>
<evidence type="ECO:0000256" key="2">
    <source>
        <dbReference type="ARBA" id="ARBA00023315"/>
    </source>
</evidence>
<dbReference type="GO" id="GO:0016747">
    <property type="term" value="F:acyltransferase activity, transferring groups other than amino-acyl groups"/>
    <property type="evidence" value="ECO:0007669"/>
    <property type="project" value="InterPro"/>
</dbReference>
<dbReference type="SUPFAM" id="SSF55729">
    <property type="entry name" value="Acyl-CoA N-acyltransferases (Nat)"/>
    <property type="match status" value="1"/>
</dbReference>
<keyword evidence="1" id="KW-0808">Transferase</keyword>
<dbReference type="InterPro" id="IPR000182">
    <property type="entry name" value="GNAT_dom"/>
</dbReference>
<protein>
    <submittedName>
        <fullName evidence="4">GNAT family N-acetyltransferase</fullName>
    </submittedName>
</protein>
<dbReference type="AlphaFoldDB" id="A0A8J7M1T9"/>